<keyword evidence="1" id="KW-0175">Coiled coil</keyword>
<evidence type="ECO:0000313" key="2">
    <source>
        <dbReference type="EMBL" id="MDO3675375.1"/>
    </source>
</evidence>
<keyword evidence="3" id="KW-1185">Reference proteome</keyword>
<accession>A0ABT8V1T2</accession>
<sequence>MSISKSDWFDGITKLLTEDKAMKTMFKDMEKLEKEMTALMKQMEALKKPKNNN</sequence>
<evidence type="ECO:0000256" key="1">
    <source>
        <dbReference type="SAM" id="Coils"/>
    </source>
</evidence>
<protein>
    <submittedName>
        <fullName evidence="2">Uncharacterized protein</fullName>
    </submittedName>
</protein>
<dbReference type="RefSeq" id="WP_302876908.1">
    <property type="nucleotide sequence ID" value="NZ_JAUMKJ010000001.1"/>
</dbReference>
<comment type="caution">
    <text evidence="2">The sequence shown here is derived from an EMBL/GenBank/DDBJ whole genome shotgun (WGS) entry which is preliminary data.</text>
</comment>
<organism evidence="2 3">
    <name type="scientific">Paenibacillus ehimensis</name>
    <dbReference type="NCBI Taxonomy" id="79264"/>
    <lineage>
        <taxon>Bacteria</taxon>
        <taxon>Bacillati</taxon>
        <taxon>Bacillota</taxon>
        <taxon>Bacilli</taxon>
        <taxon>Bacillales</taxon>
        <taxon>Paenibacillaceae</taxon>
        <taxon>Paenibacillus</taxon>
    </lineage>
</organism>
<dbReference type="EMBL" id="JAUMKJ010000001">
    <property type="protein sequence ID" value="MDO3675375.1"/>
    <property type="molecule type" value="Genomic_DNA"/>
</dbReference>
<reference evidence="2" key="1">
    <citation type="submission" date="2023-07" db="EMBL/GenBank/DDBJ databases">
        <authorList>
            <person name="Aktuganov G."/>
            <person name="Boyko T."/>
            <person name="Delegan Y."/>
            <person name="Galimzianova N."/>
            <person name="Gilvanova E."/>
            <person name="Korobov V."/>
            <person name="Kuzmina L."/>
            <person name="Melentiev A."/>
            <person name="Milman P."/>
            <person name="Ryabova A."/>
            <person name="Stupak E."/>
            <person name="Yasakov T."/>
            <person name="Zharikova N."/>
            <person name="Zhurenko E."/>
        </authorList>
    </citation>
    <scope>NUCLEOTIDE SEQUENCE</scope>
    <source>
        <strain evidence="2">IB-739</strain>
    </source>
</reference>
<gene>
    <name evidence="2" type="ORF">Q3C12_00040</name>
</gene>
<feature type="coiled-coil region" evidence="1">
    <location>
        <begin position="22"/>
        <end position="49"/>
    </location>
</feature>
<evidence type="ECO:0000313" key="3">
    <source>
        <dbReference type="Proteomes" id="UP001168883"/>
    </source>
</evidence>
<name>A0ABT8V1T2_9BACL</name>
<proteinExistence type="predicted"/>
<dbReference type="Proteomes" id="UP001168883">
    <property type="component" value="Unassembled WGS sequence"/>
</dbReference>